<accession>C5BX16</accession>
<evidence type="ECO:0000313" key="2">
    <source>
        <dbReference type="Proteomes" id="UP000007962"/>
    </source>
</evidence>
<keyword evidence="2" id="KW-1185">Reference proteome</keyword>
<proteinExistence type="predicted"/>
<dbReference type="EMBL" id="CP001618">
    <property type="protein sequence ID" value="ACQ78691.1"/>
    <property type="molecule type" value="Genomic_DNA"/>
</dbReference>
<dbReference type="AlphaFoldDB" id="C5BX16"/>
<dbReference type="KEGG" id="bcv:Bcav_0428"/>
<sequence>MWASRPQARHSSNIDARSAVGFVIFETPVSVEGRTRAVYAEATAAEASEADRARCLGVVDRRSRAEGLGGWTTERVTAPADLRLYRAVVSRLFVLHPDRDLRREVDVDAVIAAG</sequence>
<dbReference type="Proteomes" id="UP000007962">
    <property type="component" value="Chromosome"/>
</dbReference>
<dbReference type="HOGENOM" id="CLU_2116231_0_0_11"/>
<protein>
    <recommendedName>
        <fullName evidence="3">Pyridoxamine 5'-phosphate oxidase putative domain-containing protein</fullName>
    </recommendedName>
</protein>
<gene>
    <name evidence="1" type="ordered locus">Bcav_0428</name>
</gene>
<name>C5BX16_BEUC1</name>
<organism evidence="1 2">
    <name type="scientific">Beutenbergia cavernae (strain ATCC BAA-8 / DSM 12333 / CCUG 43141 / JCM 11478 / NBRC 16432 / NCIMB 13614 / HKI 0122)</name>
    <dbReference type="NCBI Taxonomy" id="471853"/>
    <lineage>
        <taxon>Bacteria</taxon>
        <taxon>Bacillati</taxon>
        <taxon>Actinomycetota</taxon>
        <taxon>Actinomycetes</taxon>
        <taxon>Micrococcales</taxon>
        <taxon>Beutenbergiaceae</taxon>
        <taxon>Beutenbergia</taxon>
    </lineage>
</organism>
<reference evidence="1 2" key="1">
    <citation type="journal article" date="2009" name="Stand. Genomic Sci.">
        <title>Complete genome sequence of Beutenbergia cavernae type strain (HKI 0122).</title>
        <authorList>
            <person name="Land M."/>
            <person name="Pukall R."/>
            <person name="Abt B."/>
            <person name="Goker M."/>
            <person name="Rohde M."/>
            <person name="Glavina Del Rio T."/>
            <person name="Tice H."/>
            <person name="Copeland A."/>
            <person name="Cheng J.F."/>
            <person name="Lucas S."/>
            <person name="Chen F."/>
            <person name="Nolan M."/>
            <person name="Bruce D."/>
            <person name="Goodwin L."/>
            <person name="Pitluck S."/>
            <person name="Ivanova N."/>
            <person name="Mavromatis K."/>
            <person name="Ovchinnikova G."/>
            <person name="Pati A."/>
            <person name="Chen A."/>
            <person name="Palaniappan K."/>
            <person name="Hauser L."/>
            <person name="Chang Y.J."/>
            <person name="Jefferies C.C."/>
            <person name="Saunders E."/>
            <person name="Brettin T."/>
            <person name="Detter J.C."/>
            <person name="Han C."/>
            <person name="Chain P."/>
            <person name="Bristow J."/>
            <person name="Eisen J.A."/>
            <person name="Markowitz V."/>
            <person name="Hugenholtz P."/>
            <person name="Kyrpides N.C."/>
            <person name="Klenk H.P."/>
            <person name="Lapidus A."/>
        </authorList>
    </citation>
    <scope>NUCLEOTIDE SEQUENCE [LARGE SCALE GENOMIC DNA]</scope>
    <source>
        <strain evidence="2">ATCC BAA-8 / DSM 12333 / NBRC 16432</strain>
    </source>
</reference>
<evidence type="ECO:0008006" key="3">
    <source>
        <dbReference type="Google" id="ProtNLM"/>
    </source>
</evidence>
<evidence type="ECO:0000313" key="1">
    <source>
        <dbReference type="EMBL" id="ACQ78691.1"/>
    </source>
</evidence>
<dbReference type="STRING" id="471853.Bcav_0428"/>